<dbReference type="PANTHER" id="PTHR46356:SF1">
    <property type="entry name" value="MITOCHONDRIAL 2-OXODICARBOXYLATE CARRIER"/>
    <property type="match status" value="1"/>
</dbReference>
<evidence type="ECO:0000313" key="12">
    <source>
        <dbReference type="EMBL" id="KAK9766398.1"/>
    </source>
</evidence>
<evidence type="ECO:0000313" key="13">
    <source>
        <dbReference type="Proteomes" id="UP001479436"/>
    </source>
</evidence>
<evidence type="ECO:0000256" key="5">
    <source>
        <dbReference type="ARBA" id="ARBA00022737"/>
    </source>
</evidence>
<dbReference type="InterPro" id="IPR023395">
    <property type="entry name" value="MCP_dom_sf"/>
</dbReference>
<keyword evidence="6" id="KW-0999">Mitochondrion inner membrane</keyword>
<evidence type="ECO:0000256" key="10">
    <source>
        <dbReference type="PROSITE-ProRule" id="PRU00282"/>
    </source>
</evidence>
<dbReference type="InterPro" id="IPR018108">
    <property type="entry name" value="MCP_transmembrane"/>
</dbReference>
<dbReference type="InterPro" id="IPR002067">
    <property type="entry name" value="MCP"/>
</dbReference>
<sequence>MTTKQTTPVVSQQPLPFHLQFVAGAVAGVSEILTMYPLDVVKTRFQLQVGKGGAEGYTSIVDCFKKIIKTEGFGRLYRGIIPPVMVEAPKRAVKFATNEQYSIMYKNLFGMPKMTQSLSILTGVSAGVTEAFLVVSFELVKIRLQDKSSAGKYTGTMDCVRKILAQEGPLAFFKGLEATIYRHAFWNGGYFGVIHGVRTALPEAETKQGELLRNFTAGAIGGTAGTLLNTPFDVVKTRIQNQAPGSVVKYNWTFPALKTIYMEEGFGALYKGFVPKVLRLGPGGGILLVVFDQVSTILRKNFM</sequence>
<dbReference type="Gene3D" id="1.50.40.10">
    <property type="entry name" value="Mitochondrial carrier domain"/>
    <property type="match status" value="1"/>
</dbReference>
<evidence type="ECO:0000256" key="11">
    <source>
        <dbReference type="RuleBase" id="RU000488"/>
    </source>
</evidence>
<dbReference type="PRINTS" id="PR00926">
    <property type="entry name" value="MITOCARRIER"/>
</dbReference>
<comment type="caution">
    <text evidence="12">The sequence shown here is derived from an EMBL/GenBank/DDBJ whole genome shotgun (WGS) entry which is preliminary data.</text>
</comment>
<dbReference type="PRINTS" id="PR00927">
    <property type="entry name" value="ADPTRNSLCASE"/>
</dbReference>
<dbReference type="Pfam" id="PF00153">
    <property type="entry name" value="Mito_carr"/>
    <property type="match status" value="3"/>
</dbReference>
<evidence type="ECO:0000256" key="3">
    <source>
        <dbReference type="ARBA" id="ARBA00022448"/>
    </source>
</evidence>
<dbReference type="InterPro" id="IPR002113">
    <property type="entry name" value="ADT_euk_type"/>
</dbReference>
<keyword evidence="8" id="KW-0496">Mitochondrion</keyword>
<dbReference type="SUPFAM" id="SSF103506">
    <property type="entry name" value="Mitochondrial carrier"/>
    <property type="match status" value="1"/>
</dbReference>
<comment type="subcellular location">
    <subcellularLocation>
        <location evidence="1">Mitochondrion inner membrane</location>
        <topology evidence="1">Multi-pass membrane protein</topology>
    </subcellularLocation>
</comment>
<evidence type="ECO:0000256" key="1">
    <source>
        <dbReference type="ARBA" id="ARBA00004448"/>
    </source>
</evidence>
<dbReference type="InterPro" id="IPR051752">
    <property type="entry name" value="Mito_2-oxodicarb_carrier"/>
</dbReference>
<accession>A0ABR2WY44</accession>
<comment type="similarity">
    <text evidence="2 11">Belongs to the mitochondrial carrier (TC 2.A.29) family.</text>
</comment>
<keyword evidence="3 11" id="KW-0813">Transport</keyword>
<reference evidence="12 13" key="1">
    <citation type="submission" date="2023-04" db="EMBL/GenBank/DDBJ databases">
        <title>Genome of Basidiobolus ranarum AG-B5.</title>
        <authorList>
            <person name="Stajich J.E."/>
            <person name="Carter-House D."/>
            <person name="Gryganskyi A."/>
        </authorList>
    </citation>
    <scope>NUCLEOTIDE SEQUENCE [LARGE SCALE GENOMIC DNA]</scope>
    <source>
        <strain evidence="12 13">AG-B5</strain>
    </source>
</reference>
<protein>
    <recommendedName>
        <fullName evidence="14">Mitochondrial 2-oxodicarboxylate carrier</fullName>
    </recommendedName>
</protein>
<proteinExistence type="inferred from homology"/>
<keyword evidence="4 10" id="KW-0812">Transmembrane</keyword>
<name>A0ABR2WY44_9FUNG</name>
<feature type="repeat" description="Solcar" evidence="10">
    <location>
        <begin position="15"/>
        <end position="104"/>
    </location>
</feature>
<evidence type="ECO:0008006" key="14">
    <source>
        <dbReference type="Google" id="ProtNLM"/>
    </source>
</evidence>
<evidence type="ECO:0000256" key="6">
    <source>
        <dbReference type="ARBA" id="ARBA00022792"/>
    </source>
</evidence>
<dbReference type="PROSITE" id="PS50920">
    <property type="entry name" value="SOLCAR"/>
    <property type="match status" value="3"/>
</dbReference>
<dbReference type="Proteomes" id="UP001479436">
    <property type="component" value="Unassembled WGS sequence"/>
</dbReference>
<evidence type="ECO:0000256" key="2">
    <source>
        <dbReference type="ARBA" id="ARBA00006375"/>
    </source>
</evidence>
<organism evidence="12 13">
    <name type="scientific">Basidiobolus ranarum</name>
    <dbReference type="NCBI Taxonomy" id="34480"/>
    <lineage>
        <taxon>Eukaryota</taxon>
        <taxon>Fungi</taxon>
        <taxon>Fungi incertae sedis</taxon>
        <taxon>Zoopagomycota</taxon>
        <taxon>Entomophthoromycotina</taxon>
        <taxon>Basidiobolomycetes</taxon>
        <taxon>Basidiobolales</taxon>
        <taxon>Basidiobolaceae</taxon>
        <taxon>Basidiobolus</taxon>
    </lineage>
</organism>
<evidence type="ECO:0000256" key="8">
    <source>
        <dbReference type="ARBA" id="ARBA00023128"/>
    </source>
</evidence>
<feature type="repeat" description="Solcar" evidence="10">
    <location>
        <begin position="114"/>
        <end position="200"/>
    </location>
</feature>
<dbReference type="PANTHER" id="PTHR46356">
    <property type="entry name" value="MITOCHONDRIAL 2-OXODICARBOXYLATE CARRIER"/>
    <property type="match status" value="1"/>
</dbReference>
<evidence type="ECO:0000256" key="4">
    <source>
        <dbReference type="ARBA" id="ARBA00022692"/>
    </source>
</evidence>
<dbReference type="EMBL" id="JASJQH010000158">
    <property type="protein sequence ID" value="KAK9766398.1"/>
    <property type="molecule type" value="Genomic_DNA"/>
</dbReference>
<keyword evidence="5" id="KW-0677">Repeat</keyword>
<keyword evidence="7" id="KW-1133">Transmembrane helix</keyword>
<gene>
    <name evidence="12" type="ORF">K7432_004537</name>
</gene>
<keyword evidence="9 10" id="KW-0472">Membrane</keyword>
<feature type="repeat" description="Solcar" evidence="10">
    <location>
        <begin position="209"/>
        <end position="297"/>
    </location>
</feature>
<keyword evidence="13" id="KW-1185">Reference proteome</keyword>
<evidence type="ECO:0000256" key="9">
    <source>
        <dbReference type="ARBA" id="ARBA00023136"/>
    </source>
</evidence>
<evidence type="ECO:0000256" key="7">
    <source>
        <dbReference type="ARBA" id="ARBA00022989"/>
    </source>
</evidence>